<keyword evidence="2" id="KW-1185">Reference proteome</keyword>
<accession>A0A1V6QJ50</accession>
<dbReference type="EMBL" id="MDYO01000065">
    <property type="protein sequence ID" value="OQD89258.1"/>
    <property type="molecule type" value="Genomic_DNA"/>
</dbReference>
<organism evidence="1 2">
    <name type="scientific">Penicillium solitum</name>
    <dbReference type="NCBI Taxonomy" id="60172"/>
    <lineage>
        <taxon>Eukaryota</taxon>
        <taxon>Fungi</taxon>
        <taxon>Dikarya</taxon>
        <taxon>Ascomycota</taxon>
        <taxon>Pezizomycotina</taxon>
        <taxon>Eurotiomycetes</taxon>
        <taxon>Eurotiomycetidae</taxon>
        <taxon>Eurotiales</taxon>
        <taxon>Aspergillaceae</taxon>
        <taxon>Penicillium</taxon>
    </lineage>
</organism>
<evidence type="ECO:0000313" key="2">
    <source>
        <dbReference type="Proteomes" id="UP000191612"/>
    </source>
</evidence>
<proteinExistence type="predicted"/>
<feature type="non-terminal residue" evidence="1">
    <location>
        <position position="1"/>
    </location>
</feature>
<reference evidence="2" key="1">
    <citation type="journal article" date="2017" name="Nat. Microbiol.">
        <title>Global analysis of biosynthetic gene clusters reveals vast potential of secondary metabolite production in Penicillium species.</title>
        <authorList>
            <person name="Nielsen J.C."/>
            <person name="Grijseels S."/>
            <person name="Prigent S."/>
            <person name="Ji B."/>
            <person name="Dainat J."/>
            <person name="Nielsen K.F."/>
            <person name="Frisvad J.C."/>
            <person name="Workman M."/>
            <person name="Nielsen J."/>
        </authorList>
    </citation>
    <scope>NUCLEOTIDE SEQUENCE [LARGE SCALE GENOMIC DNA]</scope>
    <source>
        <strain evidence="2">IBT 29525</strain>
    </source>
</reference>
<dbReference type="AlphaFoldDB" id="A0A1V6QJ50"/>
<sequence>KDINAIDEDVATAKKKKKRGLRKQPADGKDIHDYAKEMLVTAANSVDRKNDWLLDTGSDKTLTHDLEDFHTYQLDHPDTAYAYKDYSGNRVVTLGHGEVIVRAALPGLDRKTYSFITTGYYTPRGHGKLFGIQKLLKEQDISYDTRTKNLINGRGDILGYTDTSIGVPYLISPKDDNDPNKIKSDTDSDDDDEIGFVNKVTTYEIHRRLGYTGKARIASTLQHTEQLGDDEQYGTEHFDCDACFQGKLKLKISRQQ</sequence>
<name>A0A1V6QJ50_9EURO</name>
<gene>
    <name evidence="1" type="ORF">PENSOL_c065G06940</name>
</gene>
<protein>
    <submittedName>
        <fullName evidence="1">Uncharacterized protein</fullName>
    </submittedName>
</protein>
<dbReference type="Proteomes" id="UP000191612">
    <property type="component" value="Unassembled WGS sequence"/>
</dbReference>
<comment type="caution">
    <text evidence="1">The sequence shown here is derived from an EMBL/GenBank/DDBJ whole genome shotgun (WGS) entry which is preliminary data.</text>
</comment>
<evidence type="ECO:0000313" key="1">
    <source>
        <dbReference type="EMBL" id="OQD89258.1"/>
    </source>
</evidence>
<feature type="non-terminal residue" evidence="1">
    <location>
        <position position="256"/>
    </location>
</feature>